<feature type="compositionally biased region" description="Gly residues" evidence="8">
    <location>
        <begin position="443"/>
        <end position="464"/>
    </location>
</feature>
<keyword evidence="11" id="KW-1185">Reference proteome</keyword>
<dbReference type="Pfam" id="PF00069">
    <property type="entry name" value="Pkinase"/>
    <property type="match status" value="1"/>
</dbReference>
<feature type="compositionally biased region" description="Pro residues" evidence="8">
    <location>
        <begin position="403"/>
        <end position="415"/>
    </location>
</feature>
<dbReference type="Gene3D" id="3.30.200.20">
    <property type="entry name" value="Phosphorylase Kinase, domain 1"/>
    <property type="match status" value="1"/>
</dbReference>
<feature type="compositionally biased region" description="Low complexity" evidence="8">
    <location>
        <begin position="521"/>
        <end position="530"/>
    </location>
</feature>
<evidence type="ECO:0000256" key="3">
    <source>
        <dbReference type="ARBA" id="ARBA00022679"/>
    </source>
</evidence>
<keyword evidence="2" id="KW-0723">Serine/threonine-protein kinase</keyword>
<dbReference type="RefSeq" id="WP_313765984.1">
    <property type="nucleotide sequence ID" value="NZ_BAAAVH010000012.1"/>
</dbReference>
<dbReference type="InterPro" id="IPR011009">
    <property type="entry name" value="Kinase-like_dom_sf"/>
</dbReference>
<dbReference type="PROSITE" id="PS00107">
    <property type="entry name" value="PROTEIN_KINASE_ATP"/>
    <property type="match status" value="1"/>
</dbReference>
<evidence type="ECO:0000313" key="11">
    <source>
        <dbReference type="Proteomes" id="UP001596067"/>
    </source>
</evidence>
<dbReference type="InterPro" id="IPR000719">
    <property type="entry name" value="Prot_kinase_dom"/>
</dbReference>
<feature type="binding site" evidence="7">
    <location>
        <position position="41"/>
    </location>
    <ligand>
        <name>ATP</name>
        <dbReference type="ChEBI" id="CHEBI:30616"/>
    </ligand>
</feature>
<dbReference type="PANTHER" id="PTHR43289">
    <property type="entry name" value="MITOGEN-ACTIVATED PROTEIN KINASE KINASE KINASE 20-RELATED"/>
    <property type="match status" value="1"/>
</dbReference>
<dbReference type="Proteomes" id="UP001596067">
    <property type="component" value="Unassembled WGS sequence"/>
</dbReference>
<evidence type="ECO:0000256" key="1">
    <source>
        <dbReference type="ARBA" id="ARBA00012513"/>
    </source>
</evidence>
<protein>
    <recommendedName>
        <fullName evidence="1">non-specific serine/threonine protein kinase</fullName>
        <ecNumber evidence="1">2.7.11.1</ecNumber>
    </recommendedName>
</protein>
<keyword evidence="6 7" id="KW-0067">ATP-binding</keyword>
<comment type="caution">
    <text evidence="10">The sequence shown here is derived from an EMBL/GenBank/DDBJ whole genome shotgun (WGS) entry which is preliminary data.</text>
</comment>
<feature type="compositionally biased region" description="Low complexity" evidence="8">
    <location>
        <begin position="382"/>
        <end position="402"/>
    </location>
</feature>
<gene>
    <name evidence="10" type="ORF">ACFP0N_17280</name>
</gene>
<dbReference type="GO" id="GO:0004674">
    <property type="term" value="F:protein serine/threonine kinase activity"/>
    <property type="evidence" value="ECO:0007669"/>
    <property type="project" value="UniProtKB-EC"/>
</dbReference>
<dbReference type="InterPro" id="IPR017441">
    <property type="entry name" value="Protein_kinase_ATP_BS"/>
</dbReference>
<reference evidence="11" key="1">
    <citation type="journal article" date="2019" name="Int. J. Syst. Evol. Microbiol.">
        <title>The Global Catalogue of Microorganisms (GCM) 10K type strain sequencing project: providing services to taxonomists for standard genome sequencing and annotation.</title>
        <authorList>
            <consortium name="The Broad Institute Genomics Platform"/>
            <consortium name="The Broad Institute Genome Sequencing Center for Infectious Disease"/>
            <person name="Wu L."/>
            <person name="Ma J."/>
        </authorList>
    </citation>
    <scope>NUCLEOTIDE SEQUENCE [LARGE SCALE GENOMIC DNA]</scope>
    <source>
        <strain evidence="11">CGMCC 4.1469</strain>
    </source>
</reference>
<evidence type="ECO:0000259" key="9">
    <source>
        <dbReference type="PROSITE" id="PS50011"/>
    </source>
</evidence>
<dbReference type="SMART" id="SM00220">
    <property type="entry name" value="S_TKc"/>
    <property type="match status" value="1"/>
</dbReference>
<dbReference type="CDD" id="cd14014">
    <property type="entry name" value="STKc_PknB_like"/>
    <property type="match status" value="1"/>
</dbReference>
<feature type="compositionally biased region" description="Low complexity" evidence="8">
    <location>
        <begin position="503"/>
        <end position="513"/>
    </location>
</feature>
<feature type="domain" description="Protein kinase" evidence="9">
    <location>
        <begin position="12"/>
        <end position="274"/>
    </location>
</feature>
<dbReference type="InterPro" id="IPR008271">
    <property type="entry name" value="Ser/Thr_kinase_AS"/>
</dbReference>
<feature type="region of interest" description="Disordered" evidence="8">
    <location>
        <begin position="279"/>
        <end position="341"/>
    </location>
</feature>
<evidence type="ECO:0000256" key="2">
    <source>
        <dbReference type="ARBA" id="ARBA00022527"/>
    </source>
</evidence>
<dbReference type="EMBL" id="JBHSOD010000019">
    <property type="protein sequence ID" value="MFC5886720.1"/>
    <property type="molecule type" value="Genomic_DNA"/>
</dbReference>
<dbReference type="PRINTS" id="PR01217">
    <property type="entry name" value="PRICHEXTENSN"/>
</dbReference>
<dbReference type="Gene3D" id="1.10.510.10">
    <property type="entry name" value="Transferase(Phosphotransferase) domain 1"/>
    <property type="match status" value="1"/>
</dbReference>
<accession>A0ABW1EYM8</accession>
<evidence type="ECO:0000256" key="8">
    <source>
        <dbReference type="SAM" id="MobiDB-lite"/>
    </source>
</evidence>
<evidence type="ECO:0000256" key="4">
    <source>
        <dbReference type="ARBA" id="ARBA00022741"/>
    </source>
</evidence>
<sequence length="663" mass="65308">MSSRGTELGGRYTLTERIGGGGMGSVWRADDRVLARRVAVKILHPGLVEDGTFVQRFRREAQLLAGLKHPGIVDVHDYGESGGDGEERTAYIVMELVEGRPLDKVLAEGGPMEPERALGLLATALDALAAAHRQDIVHRDVKPSNLMLRPDGQVTVTDFGIARAVASTKLTASHAVIGTALYMAPEQAEGKSVAPASDLYSIGVVAYELLTGKPPFVGESVLEVALKHLREPVPELPAAFPAAVREVVARALAKQPEERFADAAAMAAAARAAIGAEPGPAAAGADGAAGGAAAGGAAKAATGGAPAPAAAAPTPDAPAGGAAGEVGQVKDRDATEPGTRRRRHGFLVPVVLPVVITATTATVLLIDRAPFSSNAETPNGQPPVVVTAPATTGGTPPATGSPTTPPPSTPPPTGTPAPETTTPAPGTQPAPAAGNQPGTVPNPGGGAVAGGAAGGGGAAAGGQGTPPRTGGAAGGGGNGGSGSGSATGGGGTNGGGAVPPPAATQAPPAATSAPQPPPATTAPQQPSVPAGCGGSKWGSIVSVASGLKLGLSKDSPVGGQAVVMGGTTAYGWVRSDPNPGGWYQIYPCNLSGPALVQETDGRVSLSGGFSVLNNWTVAAASTPGAFALKDYMGQSCLTDNGAGRQATMVTCTPGNKSQEFRIP</sequence>
<dbReference type="PROSITE" id="PS50011">
    <property type="entry name" value="PROTEIN_KINASE_DOM"/>
    <property type="match status" value="1"/>
</dbReference>
<keyword evidence="4 7" id="KW-0547">Nucleotide-binding</keyword>
<name>A0ABW1EYM8_9ACTN</name>
<evidence type="ECO:0000256" key="6">
    <source>
        <dbReference type="ARBA" id="ARBA00022840"/>
    </source>
</evidence>
<feature type="compositionally biased region" description="Low complexity" evidence="8">
    <location>
        <begin position="416"/>
        <end position="442"/>
    </location>
</feature>
<evidence type="ECO:0000256" key="7">
    <source>
        <dbReference type="PROSITE-ProRule" id="PRU10141"/>
    </source>
</evidence>
<feature type="compositionally biased region" description="Low complexity" evidence="8">
    <location>
        <begin position="295"/>
        <end position="320"/>
    </location>
</feature>
<dbReference type="PANTHER" id="PTHR43289:SF6">
    <property type="entry name" value="SERINE_THREONINE-PROTEIN KINASE NEKL-3"/>
    <property type="match status" value="1"/>
</dbReference>
<proteinExistence type="predicted"/>
<evidence type="ECO:0000313" key="10">
    <source>
        <dbReference type="EMBL" id="MFC5886720.1"/>
    </source>
</evidence>
<organism evidence="10 11">
    <name type="scientific">Kitasatospora aburaviensis</name>
    <dbReference type="NCBI Taxonomy" id="67265"/>
    <lineage>
        <taxon>Bacteria</taxon>
        <taxon>Bacillati</taxon>
        <taxon>Actinomycetota</taxon>
        <taxon>Actinomycetes</taxon>
        <taxon>Kitasatosporales</taxon>
        <taxon>Streptomycetaceae</taxon>
        <taxon>Kitasatospora</taxon>
    </lineage>
</organism>
<keyword evidence="3 10" id="KW-0808">Transferase</keyword>
<evidence type="ECO:0000256" key="5">
    <source>
        <dbReference type="ARBA" id="ARBA00022777"/>
    </source>
</evidence>
<feature type="region of interest" description="Disordered" evidence="8">
    <location>
        <begin position="372"/>
        <end position="533"/>
    </location>
</feature>
<dbReference type="EC" id="2.7.11.1" evidence="1"/>
<feature type="compositionally biased region" description="Gly residues" evidence="8">
    <location>
        <begin position="471"/>
        <end position="497"/>
    </location>
</feature>
<dbReference type="SUPFAM" id="SSF56112">
    <property type="entry name" value="Protein kinase-like (PK-like)"/>
    <property type="match status" value="1"/>
</dbReference>
<feature type="compositionally biased region" description="Basic and acidic residues" evidence="8">
    <location>
        <begin position="328"/>
        <end position="339"/>
    </location>
</feature>
<keyword evidence="5 10" id="KW-0418">Kinase</keyword>
<dbReference type="PROSITE" id="PS00108">
    <property type="entry name" value="PROTEIN_KINASE_ST"/>
    <property type="match status" value="1"/>
</dbReference>